<organism evidence="1 2">
    <name type="scientific">Mucilaginibacter gotjawali</name>
    <dbReference type="NCBI Taxonomy" id="1550579"/>
    <lineage>
        <taxon>Bacteria</taxon>
        <taxon>Pseudomonadati</taxon>
        <taxon>Bacteroidota</taxon>
        <taxon>Sphingobacteriia</taxon>
        <taxon>Sphingobacteriales</taxon>
        <taxon>Sphingobacteriaceae</taxon>
        <taxon>Mucilaginibacter</taxon>
    </lineage>
</organism>
<proteinExistence type="predicted"/>
<evidence type="ECO:0000313" key="2">
    <source>
        <dbReference type="Proteomes" id="UP000218263"/>
    </source>
</evidence>
<dbReference type="InterPro" id="IPR018640">
    <property type="entry name" value="DUF2063"/>
</dbReference>
<dbReference type="KEGG" id="mgot:MgSA37_04024"/>
<dbReference type="InterPro" id="IPR044922">
    <property type="entry name" value="DUF2063_N_sf"/>
</dbReference>
<dbReference type="Gene3D" id="1.10.150.690">
    <property type="entry name" value="DUF2063"/>
    <property type="match status" value="1"/>
</dbReference>
<dbReference type="Pfam" id="PF09836">
    <property type="entry name" value="DUF2063"/>
    <property type="match status" value="1"/>
</dbReference>
<dbReference type="RefSeq" id="WP_096354305.1">
    <property type="nucleotide sequence ID" value="NZ_AP017313.1"/>
</dbReference>
<dbReference type="EMBL" id="AP017313">
    <property type="protein sequence ID" value="BAU55832.1"/>
    <property type="molecule type" value="Genomic_DNA"/>
</dbReference>
<name>A0A0X8X673_9SPHI</name>
<reference evidence="1 2" key="1">
    <citation type="submission" date="2015-12" db="EMBL/GenBank/DDBJ databases">
        <title>Genome sequence of Mucilaginibacter gotjawali.</title>
        <authorList>
            <person name="Lee J.S."/>
            <person name="Lee K.C."/>
            <person name="Kim K.K."/>
            <person name="Lee B.W."/>
        </authorList>
    </citation>
    <scope>NUCLEOTIDE SEQUENCE [LARGE SCALE GENOMIC DNA]</scope>
    <source>
        <strain evidence="1 2">SA3-7</strain>
    </source>
</reference>
<evidence type="ECO:0000313" key="1">
    <source>
        <dbReference type="EMBL" id="BAU55832.1"/>
    </source>
</evidence>
<gene>
    <name evidence="1" type="ORF">MgSA37_04024</name>
</gene>
<accession>A0A0X8X673</accession>
<keyword evidence="2" id="KW-1185">Reference proteome</keyword>
<dbReference type="AlphaFoldDB" id="A0A0X8X673"/>
<dbReference type="OrthoDB" id="343356at2"/>
<dbReference type="Proteomes" id="UP000218263">
    <property type="component" value="Chromosome"/>
</dbReference>
<protein>
    <submittedName>
        <fullName evidence="1">Uncharacterized protein</fullName>
    </submittedName>
</protein>
<sequence length="267" mass="30987">METNKISLPQLQNWMQGMLVKGSPSADERLAIEAVVNTSRRLSAMRHLNIYRSSYIARLRACMQNQFVALAYALGNDLFESFADQYLDSCPSESYTLNTLGGKLPAFLEQTRPDAGLEQKESWPDFMIELAGFEYALSEIFDQRAARDCTILTPDTPDHLLKLTPVLHLFSHRFPVCQYYLDVIRHKEPELPFPDESYCAVSRRDYKLGLFVIRRAQYHFLKSMQEGRSVKKSMKYLAKNFEFKIEDLEKIWPEWKRNFIASGFLSV</sequence>